<evidence type="ECO:0000313" key="10">
    <source>
        <dbReference type="Proteomes" id="UP001153069"/>
    </source>
</evidence>
<dbReference type="GO" id="GO:0005886">
    <property type="term" value="C:plasma membrane"/>
    <property type="evidence" value="ECO:0007669"/>
    <property type="project" value="TreeGrafter"/>
</dbReference>
<comment type="subcellular location">
    <subcellularLocation>
        <location evidence="1">Membrane</location>
    </subcellularLocation>
</comment>
<dbReference type="Proteomes" id="UP001153069">
    <property type="component" value="Unassembled WGS sequence"/>
</dbReference>
<reference evidence="9" key="1">
    <citation type="submission" date="2020-06" db="EMBL/GenBank/DDBJ databases">
        <authorList>
            <consortium name="Plant Systems Biology data submission"/>
        </authorList>
    </citation>
    <scope>NUCLEOTIDE SEQUENCE</scope>
    <source>
        <strain evidence="9">D6</strain>
    </source>
</reference>
<keyword evidence="9" id="KW-0675">Receptor</keyword>
<dbReference type="Pfam" id="PF00211">
    <property type="entry name" value="Guanylate_cyc"/>
    <property type="match status" value="1"/>
</dbReference>
<evidence type="ECO:0000256" key="4">
    <source>
        <dbReference type="ARBA" id="ARBA00022989"/>
    </source>
</evidence>
<feature type="domain" description="Guanylate cyclase" evidence="8">
    <location>
        <begin position="431"/>
        <end position="566"/>
    </location>
</feature>
<feature type="transmembrane region" description="Helical" evidence="7">
    <location>
        <begin position="52"/>
        <end position="71"/>
    </location>
</feature>
<dbReference type="GO" id="GO:0001653">
    <property type="term" value="F:peptide receptor activity"/>
    <property type="evidence" value="ECO:0007669"/>
    <property type="project" value="TreeGrafter"/>
</dbReference>
<dbReference type="Gene3D" id="3.30.70.1230">
    <property type="entry name" value="Nucleotide cyclase"/>
    <property type="match status" value="1"/>
</dbReference>
<dbReference type="InterPro" id="IPR001054">
    <property type="entry name" value="A/G_cyclase"/>
</dbReference>
<evidence type="ECO:0000256" key="3">
    <source>
        <dbReference type="ARBA" id="ARBA00022741"/>
    </source>
</evidence>
<keyword evidence="10" id="KW-1185">Reference proteome</keyword>
<sequence length="637" mass="71185">MDIPPSFEDEDCMSVADSHFSRNSGRSSTHGDQALELAMAENRAVGVLKMMVFFLLASVALVVCLLAYFFIHSSLQNDFESDFRDLGDKLVRGFETSVHQSFAVLGNIAMDVTAYAKNQNQSFPFVTLPDFGLRVGALARIAGLMKVATFPLVQESEREAYEAYTVANQGWKAESCAGERGIATEELGPLPPISPVILNMTRQPSVDEGPYFPFWQLYPCNPLPTQNTDLYHLPHYFGPMSHALYNHEPAMPPSIGYWDNPNSTDWRLKYFRNMDTVDYQDDPLVAAFILWKEPMHTYAGVCQYRIRAYPSDAFEASYMLNEPIYYTLGLLVVFMLTSGCFVMYDYCVERRQRKVMQSAQQSGAVVASLFPEAVREKLYEELRQEKVAKEEEANKKSQLLDANKAPQEQRMSSFDLATKSSVNAHLYPDCTLFFADIAGFTHWSSSKSPEDVFDLLESIYGAFDASARRRSVFKIETIGDCYVAATGIPRLQKDHAVRMAKFASDCLTIFQNLVRDELSNRLGEDTAELGLRVGLHSGSVTAGVLRGEKARFQVFGDTVNTTARCESTGAPSRIQVTEATATLIRAAGRGNWLTAREDLVEAKGKGKLQTYWLSTVNSDATSGVITDGEPVTRFVWR</sequence>
<proteinExistence type="predicted"/>
<dbReference type="AlphaFoldDB" id="A0A9N8ENT3"/>
<keyword evidence="4 7" id="KW-1133">Transmembrane helix</keyword>
<dbReference type="SMART" id="SM00044">
    <property type="entry name" value="CYCc"/>
    <property type="match status" value="1"/>
</dbReference>
<dbReference type="GO" id="GO:0004383">
    <property type="term" value="F:guanylate cyclase activity"/>
    <property type="evidence" value="ECO:0007669"/>
    <property type="project" value="TreeGrafter"/>
</dbReference>
<evidence type="ECO:0000256" key="5">
    <source>
        <dbReference type="ARBA" id="ARBA00023136"/>
    </source>
</evidence>
<dbReference type="GO" id="GO:0000166">
    <property type="term" value="F:nucleotide binding"/>
    <property type="evidence" value="ECO:0007669"/>
    <property type="project" value="UniProtKB-KW"/>
</dbReference>
<comment type="caution">
    <text evidence="9">The sequence shown here is derived from an EMBL/GenBank/DDBJ whole genome shotgun (WGS) entry which is preliminary data.</text>
</comment>
<dbReference type="InterPro" id="IPR029787">
    <property type="entry name" value="Nucleotide_cyclase"/>
</dbReference>
<dbReference type="GO" id="GO:0035556">
    <property type="term" value="P:intracellular signal transduction"/>
    <property type="evidence" value="ECO:0007669"/>
    <property type="project" value="InterPro"/>
</dbReference>
<keyword evidence="3" id="KW-0547">Nucleotide-binding</keyword>
<keyword evidence="6" id="KW-0456">Lyase</keyword>
<dbReference type="OrthoDB" id="60033at2759"/>
<dbReference type="SUPFAM" id="SSF55073">
    <property type="entry name" value="Nucleotide cyclase"/>
    <property type="match status" value="1"/>
</dbReference>
<dbReference type="CDD" id="cd07302">
    <property type="entry name" value="CHD"/>
    <property type="match status" value="1"/>
</dbReference>
<evidence type="ECO:0000256" key="2">
    <source>
        <dbReference type="ARBA" id="ARBA00022692"/>
    </source>
</evidence>
<evidence type="ECO:0000256" key="7">
    <source>
        <dbReference type="SAM" id="Phobius"/>
    </source>
</evidence>
<evidence type="ECO:0000256" key="1">
    <source>
        <dbReference type="ARBA" id="ARBA00004370"/>
    </source>
</evidence>
<dbReference type="GO" id="GO:0007168">
    <property type="term" value="P:receptor guanylyl cyclase signaling pathway"/>
    <property type="evidence" value="ECO:0007669"/>
    <property type="project" value="TreeGrafter"/>
</dbReference>
<name>A0A9N8ENT3_9STRA</name>
<dbReference type="GO" id="GO:0004016">
    <property type="term" value="F:adenylate cyclase activity"/>
    <property type="evidence" value="ECO:0007669"/>
    <property type="project" value="TreeGrafter"/>
</dbReference>
<gene>
    <name evidence="9" type="ORF">SEMRO_1411_G270360.1</name>
</gene>
<organism evidence="9 10">
    <name type="scientific">Seminavis robusta</name>
    <dbReference type="NCBI Taxonomy" id="568900"/>
    <lineage>
        <taxon>Eukaryota</taxon>
        <taxon>Sar</taxon>
        <taxon>Stramenopiles</taxon>
        <taxon>Ochrophyta</taxon>
        <taxon>Bacillariophyta</taxon>
        <taxon>Bacillariophyceae</taxon>
        <taxon>Bacillariophycidae</taxon>
        <taxon>Naviculales</taxon>
        <taxon>Naviculaceae</taxon>
        <taxon>Seminavis</taxon>
    </lineage>
</organism>
<protein>
    <submittedName>
        <fullName evidence="9">Receptor-type guanylate cyclase gcy</fullName>
    </submittedName>
</protein>
<dbReference type="InterPro" id="IPR050401">
    <property type="entry name" value="Cyclic_nucleotide_synthase"/>
</dbReference>
<accession>A0A9N8ENT3</accession>
<evidence type="ECO:0000313" key="9">
    <source>
        <dbReference type="EMBL" id="CAB9523389.1"/>
    </source>
</evidence>
<dbReference type="EMBL" id="CAICTM010001409">
    <property type="protein sequence ID" value="CAB9523389.1"/>
    <property type="molecule type" value="Genomic_DNA"/>
</dbReference>
<evidence type="ECO:0000259" key="8">
    <source>
        <dbReference type="PROSITE" id="PS50125"/>
    </source>
</evidence>
<dbReference type="PANTHER" id="PTHR11920:SF335">
    <property type="entry name" value="GUANYLATE CYCLASE"/>
    <property type="match status" value="1"/>
</dbReference>
<dbReference type="PROSITE" id="PS50125">
    <property type="entry name" value="GUANYLATE_CYCLASE_2"/>
    <property type="match status" value="1"/>
</dbReference>
<dbReference type="PANTHER" id="PTHR11920">
    <property type="entry name" value="GUANYLYL CYCLASE"/>
    <property type="match status" value="1"/>
</dbReference>
<keyword evidence="2 7" id="KW-0812">Transmembrane</keyword>
<evidence type="ECO:0000256" key="6">
    <source>
        <dbReference type="ARBA" id="ARBA00023239"/>
    </source>
</evidence>
<keyword evidence="5 7" id="KW-0472">Membrane</keyword>
<feature type="transmembrane region" description="Helical" evidence="7">
    <location>
        <begin position="324"/>
        <end position="344"/>
    </location>
</feature>